<organism evidence="7 8">
    <name type="scientific">Micavibrio aeruginosavorus (strain ARL-13)</name>
    <dbReference type="NCBI Taxonomy" id="856793"/>
    <lineage>
        <taxon>Bacteria</taxon>
        <taxon>Pseudomonadati</taxon>
        <taxon>Bdellovibrionota</taxon>
        <taxon>Bdellovibrionia</taxon>
        <taxon>Bdellovibrionales</taxon>
        <taxon>Pseudobdellovibrionaceae</taxon>
        <taxon>Micavibrio</taxon>
    </lineage>
</organism>
<dbReference type="eggNOG" id="COG2885">
    <property type="taxonomic scope" value="Bacteria"/>
</dbReference>
<dbReference type="Pfam" id="PF00691">
    <property type="entry name" value="OmpA"/>
    <property type="match status" value="1"/>
</dbReference>
<dbReference type="KEGG" id="mai:MICA_953"/>
<dbReference type="AlphaFoldDB" id="G2KSK1"/>
<dbReference type="InterPro" id="IPR006664">
    <property type="entry name" value="OMP_bac"/>
</dbReference>
<feature type="chain" id="PRO_5003432260" evidence="5">
    <location>
        <begin position="21"/>
        <end position="302"/>
    </location>
</feature>
<evidence type="ECO:0000313" key="7">
    <source>
        <dbReference type="EMBL" id="AEP09285.1"/>
    </source>
</evidence>
<feature type="domain" description="OmpA-like" evidence="6">
    <location>
        <begin position="188"/>
        <end position="302"/>
    </location>
</feature>
<dbReference type="EMBL" id="CP002382">
    <property type="protein sequence ID" value="AEP09285.1"/>
    <property type="molecule type" value="Genomic_DNA"/>
</dbReference>
<dbReference type="InterPro" id="IPR006665">
    <property type="entry name" value="OmpA-like"/>
</dbReference>
<dbReference type="PANTHER" id="PTHR30329:SF21">
    <property type="entry name" value="LIPOPROTEIN YIAD-RELATED"/>
    <property type="match status" value="1"/>
</dbReference>
<feature type="signal peptide" evidence="5">
    <location>
        <begin position="1"/>
        <end position="20"/>
    </location>
</feature>
<dbReference type="PROSITE" id="PS51257">
    <property type="entry name" value="PROKAR_LIPOPROTEIN"/>
    <property type="match status" value="1"/>
</dbReference>
<evidence type="ECO:0000256" key="1">
    <source>
        <dbReference type="ARBA" id="ARBA00004442"/>
    </source>
</evidence>
<accession>G2KSK1</accession>
<reference evidence="7 8" key="1">
    <citation type="journal article" date="2011" name="BMC Genomics">
        <title>Genomic insights into an obligate epibiotic bacterial predator: Micavibrio aeruginosavorus ARL-13.</title>
        <authorList>
            <person name="Wang Z."/>
            <person name="Kadouri D."/>
            <person name="Wu M."/>
        </authorList>
    </citation>
    <scope>NUCLEOTIDE SEQUENCE [LARGE SCALE GENOMIC DNA]</scope>
    <source>
        <strain evidence="7 8">ARL-13</strain>
    </source>
</reference>
<dbReference type="InterPro" id="IPR036737">
    <property type="entry name" value="OmpA-like_sf"/>
</dbReference>
<dbReference type="CDD" id="cd07185">
    <property type="entry name" value="OmpA_C-like"/>
    <property type="match status" value="1"/>
</dbReference>
<dbReference type="PROSITE" id="PS51123">
    <property type="entry name" value="OMPA_2"/>
    <property type="match status" value="1"/>
</dbReference>
<keyword evidence="5" id="KW-0732">Signal</keyword>
<evidence type="ECO:0000256" key="5">
    <source>
        <dbReference type="SAM" id="SignalP"/>
    </source>
</evidence>
<keyword evidence="8" id="KW-1185">Reference proteome</keyword>
<comment type="subcellular location">
    <subcellularLocation>
        <location evidence="1">Cell outer membrane</location>
    </subcellularLocation>
</comment>
<evidence type="ECO:0000259" key="6">
    <source>
        <dbReference type="PROSITE" id="PS51123"/>
    </source>
</evidence>
<dbReference type="GO" id="GO:0009279">
    <property type="term" value="C:cell outer membrane"/>
    <property type="evidence" value="ECO:0007669"/>
    <property type="project" value="UniProtKB-SubCell"/>
</dbReference>
<dbReference type="Proteomes" id="UP000009286">
    <property type="component" value="Chromosome"/>
</dbReference>
<keyword evidence="2 4" id="KW-0472">Membrane</keyword>
<dbReference type="SUPFAM" id="SSF103088">
    <property type="entry name" value="OmpA-like"/>
    <property type="match status" value="1"/>
</dbReference>
<dbReference type="STRING" id="856793.MICA_953"/>
<name>G2KSK1_MICAA</name>
<evidence type="ECO:0000256" key="3">
    <source>
        <dbReference type="ARBA" id="ARBA00023237"/>
    </source>
</evidence>
<dbReference type="PANTHER" id="PTHR30329">
    <property type="entry name" value="STATOR ELEMENT OF FLAGELLAR MOTOR COMPLEX"/>
    <property type="match status" value="1"/>
</dbReference>
<evidence type="ECO:0000313" key="8">
    <source>
        <dbReference type="Proteomes" id="UP000009286"/>
    </source>
</evidence>
<evidence type="ECO:0000256" key="4">
    <source>
        <dbReference type="PROSITE-ProRule" id="PRU00473"/>
    </source>
</evidence>
<protein>
    <submittedName>
        <fullName evidence="7">OmpA family protein</fullName>
    </submittedName>
</protein>
<dbReference type="RefSeq" id="WP_014102508.1">
    <property type="nucleotide sequence ID" value="NC_016026.1"/>
</dbReference>
<gene>
    <name evidence="7" type="ordered locus">MICA_953</name>
</gene>
<dbReference type="Gene3D" id="3.30.1330.60">
    <property type="entry name" value="OmpA-like domain"/>
    <property type="match status" value="1"/>
</dbReference>
<sequence>MIKLRGVVLAGLALSLAACSGVSSHSEVEALNEVQPVGSPFTQSLAAEYRDFANREMNDMFDYPDAIHFARKGLAAAGGDAVMPEPISDWNLLPRHMEELSAGRGRLINAFDRGARDIAPQLSAVAQARFDCWIEQQEENWQEDDIGACKSQFAEAMAQLEALLPAPAPMPAEDVMAPVSALDMGASDPMAAADSMYLVFFDFDSSVVNAGGNSVLDAVAAEISKRSVSMVSVVGHTDSSGSDAYNDKLAMRRGNAVRDALIKRGIDPAKINVEGRGERELLVKTADGVREPANRRGQISFQ</sequence>
<evidence type="ECO:0000256" key="2">
    <source>
        <dbReference type="ARBA" id="ARBA00023136"/>
    </source>
</evidence>
<dbReference type="InterPro" id="IPR050330">
    <property type="entry name" value="Bact_OuterMem_StrucFunc"/>
</dbReference>
<proteinExistence type="predicted"/>
<dbReference type="HOGENOM" id="CLU_064290_0_0_5"/>
<keyword evidence="3" id="KW-0998">Cell outer membrane</keyword>
<dbReference type="OrthoDB" id="9814546at2"/>
<dbReference type="PRINTS" id="PR01021">
    <property type="entry name" value="OMPADOMAIN"/>
</dbReference>